<dbReference type="WBParaSite" id="Csp11.Scaffold629.g8598.t1">
    <property type="protein sequence ID" value="Csp11.Scaffold629.g8598.t1"/>
    <property type="gene ID" value="Csp11.Scaffold629.g8598"/>
</dbReference>
<sequence length="186" mass="22033">MDLLRLPFVVLIEVFKNMDFKEKVSPISLVFSHLIPPTYVLEIMKMLDQRKVSIKSFVYRSSSLLPEFVVKILDECTEVTDRIEIAVLLPREFVYTPLRPFKTRKLHITGKSNWYNPDCFMNCRRVSLRLGFITTRTEQSYNSFFTNWMDSDSPLQHLTLCIDESKNQWIMDALNNQLVFLFFVLF</sequence>
<proteinExistence type="predicted"/>
<dbReference type="Proteomes" id="UP000095282">
    <property type="component" value="Unplaced"/>
</dbReference>
<protein>
    <submittedName>
        <fullName evidence="2">F-box domain-containing protein</fullName>
    </submittedName>
</protein>
<dbReference type="AlphaFoldDB" id="A0A1I7UET7"/>
<accession>A0A1I7UET7</accession>
<organism evidence="1 2">
    <name type="scientific">Caenorhabditis tropicalis</name>
    <dbReference type="NCBI Taxonomy" id="1561998"/>
    <lineage>
        <taxon>Eukaryota</taxon>
        <taxon>Metazoa</taxon>
        <taxon>Ecdysozoa</taxon>
        <taxon>Nematoda</taxon>
        <taxon>Chromadorea</taxon>
        <taxon>Rhabditida</taxon>
        <taxon>Rhabditina</taxon>
        <taxon>Rhabditomorpha</taxon>
        <taxon>Rhabditoidea</taxon>
        <taxon>Rhabditidae</taxon>
        <taxon>Peloderinae</taxon>
        <taxon>Caenorhabditis</taxon>
    </lineage>
</organism>
<evidence type="ECO:0000313" key="2">
    <source>
        <dbReference type="WBParaSite" id="Csp11.Scaffold629.g8598.t1"/>
    </source>
</evidence>
<reference evidence="2" key="1">
    <citation type="submission" date="2016-11" db="UniProtKB">
        <authorList>
            <consortium name="WormBaseParasite"/>
        </authorList>
    </citation>
    <scope>IDENTIFICATION</scope>
</reference>
<evidence type="ECO:0000313" key="1">
    <source>
        <dbReference type="Proteomes" id="UP000095282"/>
    </source>
</evidence>
<keyword evidence="1" id="KW-1185">Reference proteome</keyword>
<name>A0A1I7UET7_9PELO</name>